<dbReference type="AlphaFoldDB" id="A0A5B0G6F5"/>
<keyword evidence="2" id="KW-1185">Reference proteome</keyword>
<proteinExistence type="predicted"/>
<organism evidence="1 2">
    <name type="scientific">Paraburkholderia panacisoli</name>
    <dbReference type="NCBI Taxonomy" id="2603818"/>
    <lineage>
        <taxon>Bacteria</taxon>
        <taxon>Pseudomonadati</taxon>
        <taxon>Pseudomonadota</taxon>
        <taxon>Betaproteobacteria</taxon>
        <taxon>Burkholderiales</taxon>
        <taxon>Burkholderiaceae</taxon>
        <taxon>Paraburkholderia</taxon>
    </lineage>
</organism>
<evidence type="ECO:0000313" key="1">
    <source>
        <dbReference type="EMBL" id="KAA0997509.1"/>
    </source>
</evidence>
<protein>
    <submittedName>
        <fullName evidence="1">Uncharacterized protein</fullName>
    </submittedName>
</protein>
<name>A0A5B0G6F5_9BURK</name>
<reference evidence="1 2" key="1">
    <citation type="submission" date="2019-08" db="EMBL/GenBank/DDBJ databases">
        <title>Paraburkholderia sp. DCY113.</title>
        <authorList>
            <person name="Kang J."/>
        </authorList>
    </citation>
    <scope>NUCLEOTIDE SEQUENCE [LARGE SCALE GENOMIC DNA]</scope>
    <source>
        <strain evidence="1 2">DCY113</strain>
    </source>
</reference>
<evidence type="ECO:0000313" key="2">
    <source>
        <dbReference type="Proteomes" id="UP000325273"/>
    </source>
</evidence>
<sequence>MKLSEYIAKLQAILGRDGDLDVVKQNPVRRHGGWQRIIFKCADAMDSGQVQVSRQGVREIQ</sequence>
<accession>A0A5B0G6F5</accession>
<comment type="caution">
    <text evidence="1">The sequence shown here is derived from an EMBL/GenBank/DDBJ whole genome shotgun (WGS) entry which is preliminary data.</text>
</comment>
<gene>
    <name evidence="1" type="ORF">FVF58_48905</name>
</gene>
<dbReference type="RefSeq" id="WP_149676669.1">
    <property type="nucleotide sequence ID" value="NZ_VTUZ01000083.1"/>
</dbReference>
<dbReference type="EMBL" id="VTUZ01000083">
    <property type="protein sequence ID" value="KAA0997509.1"/>
    <property type="molecule type" value="Genomic_DNA"/>
</dbReference>
<dbReference type="Proteomes" id="UP000325273">
    <property type="component" value="Unassembled WGS sequence"/>
</dbReference>